<name>A0A9Q1IZ14_SYNKA</name>
<accession>A0A9Q1IZ14</accession>
<feature type="coiled-coil region" evidence="1">
    <location>
        <begin position="25"/>
        <end position="106"/>
    </location>
</feature>
<dbReference type="EMBL" id="JAINUF010000005">
    <property type="protein sequence ID" value="KAJ8358652.1"/>
    <property type="molecule type" value="Genomic_DNA"/>
</dbReference>
<dbReference type="OrthoDB" id="10500826at2759"/>
<sequence length="222" mass="25431">MKDNFTQLEIELVQLRERVLSQLCAKDSTQQLQDQMIKLKKEQERTRTALLKELQKDRQMFMGEITALTEEIRQLKQDMDVYRREVAAVTEQLQDREKTVQDLREQLLSLSSHSLPTPWDKSLPTRADKPPAHTDQRHAHLDQHTGHQPGCLHLDQSTAPRSTPHAALCTTYHWSHRSTVTTGSFSHALEPIPQNTANPDLVHRPQPAAQARPSSRFISLAD</sequence>
<evidence type="ECO:0000256" key="1">
    <source>
        <dbReference type="SAM" id="Coils"/>
    </source>
</evidence>
<dbReference type="AlphaFoldDB" id="A0A9Q1IZ14"/>
<feature type="region of interest" description="Disordered" evidence="2">
    <location>
        <begin position="113"/>
        <end position="163"/>
    </location>
</feature>
<dbReference type="Proteomes" id="UP001152622">
    <property type="component" value="Chromosome 5"/>
</dbReference>
<evidence type="ECO:0000256" key="2">
    <source>
        <dbReference type="SAM" id="MobiDB-lite"/>
    </source>
</evidence>
<gene>
    <name evidence="3" type="ORF">SKAU_G00151770</name>
</gene>
<feature type="compositionally biased region" description="Polar residues" evidence="2">
    <location>
        <begin position="212"/>
        <end position="222"/>
    </location>
</feature>
<dbReference type="Gene3D" id="6.10.250.3110">
    <property type="match status" value="1"/>
</dbReference>
<evidence type="ECO:0000313" key="3">
    <source>
        <dbReference type="EMBL" id="KAJ8358652.1"/>
    </source>
</evidence>
<evidence type="ECO:0000313" key="4">
    <source>
        <dbReference type="Proteomes" id="UP001152622"/>
    </source>
</evidence>
<organism evidence="3 4">
    <name type="scientific">Synaphobranchus kaupii</name>
    <name type="common">Kaup's arrowtooth eel</name>
    <dbReference type="NCBI Taxonomy" id="118154"/>
    <lineage>
        <taxon>Eukaryota</taxon>
        <taxon>Metazoa</taxon>
        <taxon>Chordata</taxon>
        <taxon>Craniata</taxon>
        <taxon>Vertebrata</taxon>
        <taxon>Euteleostomi</taxon>
        <taxon>Actinopterygii</taxon>
        <taxon>Neopterygii</taxon>
        <taxon>Teleostei</taxon>
        <taxon>Anguilliformes</taxon>
        <taxon>Synaphobranchidae</taxon>
        <taxon>Synaphobranchus</taxon>
    </lineage>
</organism>
<comment type="caution">
    <text evidence="3">The sequence shown here is derived from an EMBL/GenBank/DDBJ whole genome shotgun (WGS) entry which is preliminary data.</text>
</comment>
<proteinExistence type="predicted"/>
<protein>
    <submittedName>
        <fullName evidence="3">Uncharacterized protein</fullName>
    </submittedName>
</protein>
<feature type="region of interest" description="Disordered" evidence="2">
    <location>
        <begin position="188"/>
        <end position="222"/>
    </location>
</feature>
<keyword evidence="1" id="KW-0175">Coiled coil</keyword>
<reference evidence="3" key="1">
    <citation type="journal article" date="2023" name="Science">
        <title>Genome structures resolve the early diversification of teleost fishes.</title>
        <authorList>
            <person name="Parey E."/>
            <person name="Louis A."/>
            <person name="Montfort J."/>
            <person name="Bouchez O."/>
            <person name="Roques C."/>
            <person name="Iampietro C."/>
            <person name="Lluch J."/>
            <person name="Castinel A."/>
            <person name="Donnadieu C."/>
            <person name="Desvignes T."/>
            <person name="Floi Bucao C."/>
            <person name="Jouanno E."/>
            <person name="Wen M."/>
            <person name="Mejri S."/>
            <person name="Dirks R."/>
            <person name="Jansen H."/>
            <person name="Henkel C."/>
            <person name="Chen W.J."/>
            <person name="Zahm M."/>
            <person name="Cabau C."/>
            <person name="Klopp C."/>
            <person name="Thompson A.W."/>
            <person name="Robinson-Rechavi M."/>
            <person name="Braasch I."/>
            <person name="Lecointre G."/>
            <person name="Bobe J."/>
            <person name="Postlethwait J.H."/>
            <person name="Berthelot C."/>
            <person name="Roest Crollius H."/>
            <person name="Guiguen Y."/>
        </authorList>
    </citation>
    <scope>NUCLEOTIDE SEQUENCE</scope>
    <source>
        <strain evidence="3">WJC10195</strain>
    </source>
</reference>
<keyword evidence="4" id="KW-1185">Reference proteome</keyword>
<feature type="compositionally biased region" description="Basic and acidic residues" evidence="2">
    <location>
        <begin position="126"/>
        <end position="145"/>
    </location>
</feature>